<dbReference type="EMBL" id="WNTK01001445">
    <property type="protein sequence ID" value="KAG9467350.1"/>
    <property type="molecule type" value="Genomic_DNA"/>
</dbReference>
<dbReference type="Proteomes" id="UP000770717">
    <property type="component" value="Unassembled WGS sequence"/>
</dbReference>
<feature type="compositionally biased region" description="Basic residues" evidence="1">
    <location>
        <begin position="7"/>
        <end position="17"/>
    </location>
</feature>
<evidence type="ECO:0000259" key="2">
    <source>
        <dbReference type="PROSITE" id="PS51029"/>
    </source>
</evidence>
<organism evidence="3 4">
    <name type="scientific">Eleutherodactylus coqui</name>
    <name type="common">Puerto Rican coqui</name>
    <dbReference type="NCBI Taxonomy" id="57060"/>
    <lineage>
        <taxon>Eukaryota</taxon>
        <taxon>Metazoa</taxon>
        <taxon>Chordata</taxon>
        <taxon>Craniata</taxon>
        <taxon>Vertebrata</taxon>
        <taxon>Euteleostomi</taxon>
        <taxon>Amphibia</taxon>
        <taxon>Batrachia</taxon>
        <taxon>Anura</taxon>
        <taxon>Neobatrachia</taxon>
        <taxon>Hyloidea</taxon>
        <taxon>Eleutherodactylidae</taxon>
        <taxon>Eleutherodactylinae</taxon>
        <taxon>Eleutherodactylus</taxon>
        <taxon>Eleutherodactylus</taxon>
    </lineage>
</organism>
<evidence type="ECO:0000313" key="4">
    <source>
        <dbReference type="Proteomes" id="UP000770717"/>
    </source>
</evidence>
<feature type="region of interest" description="Disordered" evidence="1">
    <location>
        <begin position="1"/>
        <end position="22"/>
    </location>
</feature>
<feature type="region of interest" description="Disordered" evidence="1">
    <location>
        <begin position="170"/>
        <end position="202"/>
    </location>
</feature>
<gene>
    <name evidence="3" type="ORF">GDO78_015117</name>
</gene>
<evidence type="ECO:0000313" key="3">
    <source>
        <dbReference type="EMBL" id="KAG9467350.1"/>
    </source>
</evidence>
<reference evidence="3" key="1">
    <citation type="thesis" date="2020" institute="ProQuest LLC" country="789 East Eisenhower Parkway, Ann Arbor, MI, USA">
        <title>Comparative Genomics and Chromosome Evolution.</title>
        <authorList>
            <person name="Mudd A.B."/>
        </authorList>
    </citation>
    <scope>NUCLEOTIDE SEQUENCE</scope>
    <source>
        <strain evidence="3">HN-11 Male</strain>
        <tissue evidence="3">Kidney and liver</tissue>
    </source>
</reference>
<sequence length="339" mass="39006">MADSQHQRGRSCKHRTTSHGSCPAAGGGMWIGAAMEPHRPFYTQRLSLKILSNNRKEVMDREEYIKDFIKVYRSLPCLWKVTCPDYSNRLKKNEAYKKLMEVVQNYLPGHQVDLKMVKAKIQNLRTAYRKELNKVWHSKRCGARAEEVYRPKLWYFSLLNFTRDQEVSDASQSAENRMEEVAPEPSCNATAAGSPPALDRSTMTEERLVTVTQLTTTMQEIISQENTSAPVYPEADNPRPVTFTTRFRNRSMKAENMELLETAKLLLGHRPDEFEHIGQSIACKLRRMAEPQRIHYERIVTQLNTEALLGHLDEGSCLSNTNHIDQAGYPVEHMHGYDY</sequence>
<dbReference type="PANTHER" id="PTHR21505">
    <property type="entry name" value="MADF DOMAIN-CONTAINING PROTEIN-RELATED"/>
    <property type="match status" value="1"/>
</dbReference>
<dbReference type="PROSITE" id="PS51029">
    <property type="entry name" value="MADF"/>
    <property type="match status" value="1"/>
</dbReference>
<dbReference type="Pfam" id="PF10545">
    <property type="entry name" value="MADF_DNA_bdg"/>
    <property type="match status" value="1"/>
</dbReference>
<comment type="caution">
    <text evidence="3">The sequence shown here is derived from an EMBL/GenBank/DDBJ whole genome shotgun (WGS) entry which is preliminary data.</text>
</comment>
<protein>
    <recommendedName>
        <fullName evidence="2">MADF domain-containing protein</fullName>
    </recommendedName>
</protein>
<accession>A0A8J6EE00</accession>
<dbReference type="InterPro" id="IPR006578">
    <property type="entry name" value="MADF-dom"/>
</dbReference>
<dbReference type="SMART" id="SM00595">
    <property type="entry name" value="MADF"/>
    <property type="match status" value="1"/>
</dbReference>
<dbReference type="AlphaFoldDB" id="A0A8J6EE00"/>
<proteinExistence type="predicted"/>
<dbReference type="OrthoDB" id="8961911at2759"/>
<name>A0A8J6EE00_ELECQ</name>
<keyword evidence="4" id="KW-1185">Reference proteome</keyword>
<evidence type="ECO:0000256" key="1">
    <source>
        <dbReference type="SAM" id="MobiDB-lite"/>
    </source>
</evidence>
<dbReference type="PANTHER" id="PTHR21505:SF8">
    <property type="entry name" value="DPT-YFP REPRESSOR BY OVEREXPRESSION, ISOFORM D-RELATED"/>
    <property type="match status" value="1"/>
</dbReference>
<feature type="domain" description="MADF" evidence="2">
    <location>
        <begin position="67"/>
        <end position="167"/>
    </location>
</feature>